<name>A0ABN9RSY7_9DINO</name>
<dbReference type="EMBL" id="CAUYUJ010007809">
    <property type="protein sequence ID" value="CAK0822047.1"/>
    <property type="molecule type" value="Genomic_DNA"/>
</dbReference>
<evidence type="ECO:0000313" key="2">
    <source>
        <dbReference type="EMBL" id="CAK0822047.1"/>
    </source>
</evidence>
<dbReference type="Proteomes" id="UP001189429">
    <property type="component" value="Unassembled WGS sequence"/>
</dbReference>
<comment type="caution">
    <text evidence="2">The sequence shown here is derived from an EMBL/GenBank/DDBJ whole genome shotgun (WGS) entry which is preliminary data.</text>
</comment>
<keyword evidence="3" id="KW-1185">Reference proteome</keyword>
<evidence type="ECO:0000313" key="3">
    <source>
        <dbReference type="Proteomes" id="UP001189429"/>
    </source>
</evidence>
<accession>A0ABN9RSY7</accession>
<sequence length="374" mass="40898">MSVTAWAAGTVTKSNCGPSHEVAPYQVRLDEGNHLIWAGALEDNDQIIQGLSFWDSPLGALRRQFELDHAVQWQQGQSRLPVSSAGGAAVPVVPHQLERDIEQFEHLLSRGVLGSEVGEYVADVVLPDYRRALEAAHSPATGGRGDVHALPSQPQFESVVGLHRKLCTCTRGSPCGAARSGRGTSRPSKREFREKDHHAVGLVDFFSQEALAKIREFLMDSTFWFDAKNGYVGTYAETGFASPLVAQIDQELRSSFPGVIGNLELQNCWAFMFDGSMGGVRTHADNAQVQINFFLTPSDANEWSEDGTLPGGGLIIYGVGPPEDMSLLDLNLEDDKSKEDILASVGHWNVTVPYVQNRAILFDSTYFHRTGPTT</sequence>
<feature type="region of interest" description="Disordered" evidence="1">
    <location>
        <begin position="174"/>
        <end position="193"/>
    </location>
</feature>
<evidence type="ECO:0000256" key="1">
    <source>
        <dbReference type="SAM" id="MobiDB-lite"/>
    </source>
</evidence>
<reference evidence="2" key="1">
    <citation type="submission" date="2023-10" db="EMBL/GenBank/DDBJ databases">
        <authorList>
            <person name="Chen Y."/>
            <person name="Shah S."/>
            <person name="Dougan E. K."/>
            <person name="Thang M."/>
            <person name="Chan C."/>
        </authorList>
    </citation>
    <scope>NUCLEOTIDE SEQUENCE [LARGE SCALE GENOMIC DNA]</scope>
</reference>
<protein>
    <submittedName>
        <fullName evidence="2">Uncharacterized protein</fullName>
    </submittedName>
</protein>
<organism evidence="2 3">
    <name type="scientific">Prorocentrum cordatum</name>
    <dbReference type="NCBI Taxonomy" id="2364126"/>
    <lineage>
        <taxon>Eukaryota</taxon>
        <taxon>Sar</taxon>
        <taxon>Alveolata</taxon>
        <taxon>Dinophyceae</taxon>
        <taxon>Prorocentrales</taxon>
        <taxon>Prorocentraceae</taxon>
        <taxon>Prorocentrum</taxon>
    </lineage>
</organism>
<gene>
    <name evidence="2" type="ORF">PCOR1329_LOCUS23160</name>
</gene>
<proteinExistence type="predicted"/>